<comment type="caution">
    <text evidence="1">The sequence shown here is derived from an EMBL/GenBank/DDBJ whole genome shotgun (WGS) entry which is preliminary data.</text>
</comment>
<reference evidence="1" key="1">
    <citation type="submission" date="2023-07" db="EMBL/GenBank/DDBJ databases">
        <title>Between Cages and Wild: Unraveling the Impact of Captivity on Animal Microbiomes and Antimicrobial Resistance.</title>
        <authorList>
            <person name="Schmartz G.P."/>
            <person name="Rehner J."/>
            <person name="Schuff M.J."/>
            <person name="Becker S.L."/>
            <person name="Kravczyk M."/>
            <person name="Gurevich A."/>
            <person name="Francke R."/>
            <person name="Mueller R."/>
            <person name="Keller V."/>
            <person name="Keller A."/>
        </authorList>
    </citation>
    <scope>NUCLEOTIDE SEQUENCE</scope>
    <source>
        <strain evidence="1">S12M_St_49</strain>
    </source>
</reference>
<organism evidence="1 2">
    <name type="scientific">Phoenicibacter congonensis</name>
    <dbReference type="NCBI Taxonomy" id="1944646"/>
    <lineage>
        <taxon>Bacteria</taxon>
        <taxon>Bacillati</taxon>
        <taxon>Actinomycetota</taxon>
        <taxon>Coriobacteriia</taxon>
        <taxon>Eggerthellales</taxon>
        <taxon>Eggerthellaceae</taxon>
        <taxon>Phoenicibacter</taxon>
    </lineage>
</organism>
<gene>
    <name evidence="1" type="ORF">Q3982_07235</name>
</gene>
<evidence type="ECO:0000313" key="2">
    <source>
        <dbReference type="Proteomes" id="UP001168575"/>
    </source>
</evidence>
<dbReference type="AlphaFoldDB" id="A0AA43RKZ6"/>
<name>A0AA43RKZ6_9ACTN</name>
<dbReference type="EMBL" id="JAUMVS010000174">
    <property type="protein sequence ID" value="MDO4842450.1"/>
    <property type="molecule type" value="Genomic_DNA"/>
</dbReference>
<accession>A0AA43RKZ6</accession>
<proteinExistence type="predicted"/>
<feature type="non-terminal residue" evidence="1">
    <location>
        <position position="1"/>
    </location>
</feature>
<keyword evidence="2" id="KW-1185">Reference proteome</keyword>
<evidence type="ECO:0000313" key="1">
    <source>
        <dbReference type="EMBL" id="MDO4842450.1"/>
    </source>
</evidence>
<protein>
    <submittedName>
        <fullName evidence="1">Uncharacterized protein</fullName>
    </submittedName>
</protein>
<sequence length="145" mass="16735">VYIIDVVFDNAPADVTKPECAKCLIENKVSEATFESNNAGVYFARDVAKLCEEKNYMLGIRTKRTVINKQTSIEFAADNIKKHFYFKDPSTYKRGSQYWSFMRELTTYPRTGKVPHDDAPDSLSLLENQIRNFIGGKIEVMKRFF</sequence>
<dbReference type="Proteomes" id="UP001168575">
    <property type="component" value="Unassembled WGS sequence"/>
</dbReference>